<protein>
    <recommendedName>
        <fullName evidence="4 8">Transcription elongation factor SPT4</fullName>
    </recommendedName>
</protein>
<dbReference type="Proteomes" id="UP001166286">
    <property type="component" value="Unassembled WGS sequence"/>
</dbReference>
<dbReference type="GO" id="GO:0000775">
    <property type="term" value="C:chromosome, centromeric region"/>
    <property type="evidence" value="ECO:0007669"/>
    <property type="project" value="UniProtKB-SubCell"/>
</dbReference>
<sequence length="121" mass="12990">MSSAFVPGGQQRYLRACMVCSIVQTHTRFLREGCPNCESFLGLTGSAEAVQECTSQVFEGLVTLADPATSWVARWQRLEGCVGGVYAVKVVGTLPDEVRQAIEDAGAKYVPRDGTADDDEG</sequence>
<dbReference type="GO" id="GO:0032044">
    <property type="term" value="C:DSIF complex"/>
    <property type="evidence" value="ECO:0007669"/>
    <property type="project" value="TreeGrafter"/>
</dbReference>
<dbReference type="InterPro" id="IPR009287">
    <property type="entry name" value="Spt4"/>
</dbReference>
<dbReference type="PANTHER" id="PTHR12882">
    <property type="entry name" value="SUPPRESSOR OF TY 4"/>
    <property type="match status" value="1"/>
</dbReference>
<evidence type="ECO:0000259" key="9">
    <source>
        <dbReference type="SMART" id="SM01389"/>
    </source>
</evidence>
<dbReference type="InterPro" id="IPR022800">
    <property type="entry name" value="Spt4/RpoE2_Znf"/>
</dbReference>
<keyword evidence="5 8" id="KW-0804">Transcription</keyword>
<dbReference type="GO" id="GO:0140673">
    <property type="term" value="P:transcription elongation-coupled chromatin remodeling"/>
    <property type="evidence" value="ECO:0007669"/>
    <property type="project" value="InterPro"/>
</dbReference>
<evidence type="ECO:0000256" key="3">
    <source>
        <dbReference type="ARBA" id="ARBA00010464"/>
    </source>
</evidence>
<accession>A0AA39V204</accession>
<dbReference type="SMART" id="SM01389">
    <property type="entry name" value="Spt4"/>
    <property type="match status" value="1"/>
</dbReference>
<evidence type="ECO:0000256" key="4">
    <source>
        <dbReference type="ARBA" id="ARBA00020182"/>
    </source>
</evidence>
<dbReference type="InterPro" id="IPR038510">
    <property type="entry name" value="Spt4_sf"/>
</dbReference>
<gene>
    <name evidence="10" type="ORF">JMJ35_004759</name>
</gene>
<evidence type="ECO:0000256" key="6">
    <source>
        <dbReference type="ARBA" id="ARBA00023242"/>
    </source>
</evidence>
<dbReference type="AlphaFoldDB" id="A0AA39V204"/>
<evidence type="ECO:0000313" key="10">
    <source>
        <dbReference type="EMBL" id="KAK0512742.1"/>
    </source>
</evidence>
<comment type="similarity">
    <text evidence="3 8">Belongs to the SPT4 family.</text>
</comment>
<dbReference type="PANTHER" id="PTHR12882:SF1">
    <property type="entry name" value="TRANSCRIPTION ELONGATION FACTOR SPT4"/>
    <property type="match status" value="1"/>
</dbReference>
<dbReference type="GO" id="GO:0008270">
    <property type="term" value="F:zinc ion binding"/>
    <property type="evidence" value="ECO:0007669"/>
    <property type="project" value="InterPro"/>
</dbReference>
<evidence type="ECO:0000256" key="5">
    <source>
        <dbReference type="ARBA" id="ARBA00023163"/>
    </source>
</evidence>
<proteinExistence type="inferred from homology"/>
<dbReference type="Pfam" id="PF06093">
    <property type="entry name" value="Spt4"/>
    <property type="match status" value="1"/>
</dbReference>
<dbReference type="GO" id="GO:0000993">
    <property type="term" value="F:RNA polymerase II complex binding"/>
    <property type="evidence" value="ECO:0007669"/>
    <property type="project" value="TreeGrafter"/>
</dbReference>
<dbReference type="Gene3D" id="3.30.40.210">
    <property type="match status" value="1"/>
</dbReference>
<reference evidence="10" key="1">
    <citation type="submission" date="2023-03" db="EMBL/GenBank/DDBJ databases">
        <title>Complete genome of Cladonia borealis.</title>
        <authorList>
            <person name="Park H."/>
        </authorList>
    </citation>
    <scope>NUCLEOTIDE SEQUENCE</scope>
    <source>
        <strain evidence="10">ANT050790</strain>
    </source>
</reference>
<dbReference type="GO" id="GO:0006355">
    <property type="term" value="P:regulation of DNA-templated transcription"/>
    <property type="evidence" value="ECO:0007669"/>
    <property type="project" value="InterPro"/>
</dbReference>
<keyword evidence="11" id="KW-1185">Reference proteome</keyword>
<feature type="domain" description="Spt4/RpoE2 zinc finger" evidence="9">
    <location>
        <begin position="14"/>
        <end position="91"/>
    </location>
</feature>
<dbReference type="SUPFAM" id="SSF63393">
    <property type="entry name" value="RNA polymerase subunits"/>
    <property type="match status" value="1"/>
</dbReference>
<organism evidence="10 11">
    <name type="scientific">Cladonia borealis</name>
    <dbReference type="NCBI Taxonomy" id="184061"/>
    <lineage>
        <taxon>Eukaryota</taxon>
        <taxon>Fungi</taxon>
        <taxon>Dikarya</taxon>
        <taxon>Ascomycota</taxon>
        <taxon>Pezizomycotina</taxon>
        <taxon>Lecanoromycetes</taxon>
        <taxon>OSLEUM clade</taxon>
        <taxon>Lecanoromycetidae</taxon>
        <taxon>Lecanorales</taxon>
        <taxon>Lecanorineae</taxon>
        <taxon>Cladoniaceae</taxon>
        <taxon>Cladonia</taxon>
    </lineage>
</organism>
<keyword evidence="7" id="KW-0137">Centromere</keyword>
<comment type="caution">
    <text evidence="10">The sequence shown here is derived from an EMBL/GenBank/DDBJ whole genome shotgun (WGS) entry which is preliminary data.</text>
</comment>
<evidence type="ECO:0000313" key="11">
    <source>
        <dbReference type="Proteomes" id="UP001166286"/>
    </source>
</evidence>
<comment type="subcellular location">
    <subcellularLocation>
        <location evidence="2">Chromosome</location>
        <location evidence="2">Centromere</location>
    </subcellularLocation>
    <subcellularLocation>
        <location evidence="1 8">Nucleus</location>
    </subcellularLocation>
</comment>
<evidence type="ECO:0000256" key="7">
    <source>
        <dbReference type="ARBA" id="ARBA00023328"/>
    </source>
</evidence>
<evidence type="ECO:0000256" key="8">
    <source>
        <dbReference type="PIRNR" id="PIRNR025023"/>
    </source>
</evidence>
<comment type="function">
    <text evidence="8">The SPT4-SPT5 complex mediates both activation and inhibition of transcription elongation, and plays a role in pre-mRNA processing. This complex seems to be important for the stability of the RNA polymerase II elongation machinery on the chromatin template but not for the inherent ability of this machinery to translocate down the gene.</text>
</comment>
<dbReference type="PIRSF" id="PIRSF025023">
    <property type="entry name" value="Spt4"/>
    <property type="match status" value="1"/>
</dbReference>
<name>A0AA39V204_9LECA</name>
<keyword evidence="6 8" id="KW-0539">Nucleus</keyword>
<dbReference type="EMBL" id="JAFEKC020000009">
    <property type="protein sequence ID" value="KAK0512742.1"/>
    <property type="molecule type" value="Genomic_DNA"/>
</dbReference>
<evidence type="ECO:0000256" key="2">
    <source>
        <dbReference type="ARBA" id="ARBA00004584"/>
    </source>
</evidence>
<evidence type="ECO:0000256" key="1">
    <source>
        <dbReference type="ARBA" id="ARBA00004123"/>
    </source>
</evidence>
<dbReference type="CDD" id="cd07973">
    <property type="entry name" value="Spt4"/>
    <property type="match status" value="1"/>
</dbReference>
<dbReference type="InterPro" id="IPR029040">
    <property type="entry name" value="RPABC4/Spt4"/>
</dbReference>